<keyword evidence="2" id="KW-0325">Glycoprotein</keyword>
<evidence type="ECO:0000256" key="2">
    <source>
        <dbReference type="ARBA" id="ARBA00023180"/>
    </source>
</evidence>
<dbReference type="GO" id="GO:0030431">
    <property type="term" value="P:sleep"/>
    <property type="evidence" value="ECO:0007669"/>
    <property type="project" value="InterPro"/>
</dbReference>
<dbReference type="Pfam" id="PF17064">
    <property type="entry name" value="QVR"/>
    <property type="match status" value="1"/>
</dbReference>
<accession>A0AAD9KBK4</accession>
<dbReference type="Proteomes" id="UP001208570">
    <property type="component" value="Unassembled WGS sequence"/>
</dbReference>
<dbReference type="GO" id="GO:0032222">
    <property type="term" value="P:regulation of synaptic transmission, cholinergic"/>
    <property type="evidence" value="ECO:0007669"/>
    <property type="project" value="InterPro"/>
</dbReference>
<evidence type="ECO:0000256" key="1">
    <source>
        <dbReference type="ARBA" id="ARBA00022729"/>
    </source>
</evidence>
<evidence type="ECO:0000313" key="4">
    <source>
        <dbReference type="EMBL" id="KAK2168331.1"/>
    </source>
</evidence>
<reference evidence="4" key="1">
    <citation type="journal article" date="2023" name="Mol. Biol. Evol.">
        <title>Third-Generation Sequencing Reveals the Adaptive Role of the Epigenome in Three Deep-Sea Polychaetes.</title>
        <authorList>
            <person name="Perez M."/>
            <person name="Aroh O."/>
            <person name="Sun Y."/>
            <person name="Lan Y."/>
            <person name="Juniper S.K."/>
            <person name="Young C.R."/>
            <person name="Angers B."/>
            <person name="Qian P.Y."/>
        </authorList>
    </citation>
    <scope>NUCLEOTIDE SEQUENCE</scope>
    <source>
        <strain evidence="4">P08H-3</strain>
    </source>
</reference>
<name>A0AAD9KBK4_9ANNE</name>
<evidence type="ECO:0000256" key="3">
    <source>
        <dbReference type="SAM" id="SignalP"/>
    </source>
</evidence>
<sequence>MFVYSALPLVAIISLVDAGQEKSGTSMTIGCFTCHSFNNSDPGCQDPFNPDMSVYTNKCEQGRNGRIGLFPAHYCIKMSGVGIVTGIELTVRTCALKNMHNQCGTFEFEDIPYHGCVTTCEKNGCNHGNSIAKASLWRLIIVLLLSIVSA</sequence>
<evidence type="ECO:0008006" key="6">
    <source>
        <dbReference type="Google" id="ProtNLM"/>
    </source>
</evidence>
<dbReference type="EMBL" id="JAODUP010000018">
    <property type="protein sequence ID" value="KAK2168331.1"/>
    <property type="molecule type" value="Genomic_DNA"/>
</dbReference>
<feature type="signal peptide" evidence="3">
    <location>
        <begin position="1"/>
        <end position="18"/>
    </location>
</feature>
<protein>
    <recommendedName>
        <fullName evidence="6">Protein sleepless</fullName>
    </recommendedName>
</protein>
<keyword evidence="1 3" id="KW-0732">Signal</keyword>
<evidence type="ECO:0000313" key="5">
    <source>
        <dbReference type="Proteomes" id="UP001208570"/>
    </source>
</evidence>
<dbReference type="AlphaFoldDB" id="A0AAD9KBK4"/>
<gene>
    <name evidence="4" type="ORF">LSH36_18g11044</name>
</gene>
<feature type="chain" id="PRO_5041996073" description="Protein sleepless" evidence="3">
    <location>
        <begin position="19"/>
        <end position="150"/>
    </location>
</feature>
<proteinExistence type="predicted"/>
<comment type="caution">
    <text evidence="4">The sequence shown here is derived from an EMBL/GenBank/DDBJ whole genome shotgun (WGS) entry which is preliminary data.</text>
</comment>
<organism evidence="4 5">
    <name type="scientific">Paralvinella palmiformis</name>
    <dbReference type="NCBI Taxonomy" id="53620"/>
    <lineage>
        <taxon>Eukaryota</taxon>
        <taxon>Metazoa</taxon>
        <taxon>Spiralia</taxon>
        <taxon>Lophotrochozoa</taxon>
        <taxon>Annelida</taxon>
        <taxon>Polychaeta</taxon>
        <taxon>Sedentaria</taxon>
        <taxon>Canalipalpata</taxon>
        <taxon>Terebellida</taxon>
        <taxon>Terebelliformia</taxon>
        <taxon>Alvinellidae</taxon>
        <taxon>Paralvinella</taxon>
    </lineage>
</organism>
<dbReference type="PANTHER" id="PTHR38332">
    <property type="entry name" value="PROTEIN CBG11604"/>
    <property type="match status" value="1"/>
</dbReference>
<keyword evidence="5" id="KW-1185">Reference proteome</keyword>
<dbReference type="PANTHER" id="PTHR38332:SF2">
    <property type="entry name" value="PROTEIN QUIVER"/>
    <property type="match status" value="1"/>
</dbReference>
<dbReference type="InterPro" id="IPR031424">
    <property type="entry name" value="QVR-like"/>
</dbReference>